<dbReference type="Pfam" id="PF02311">
    <property type="entry name" value="AraC_binding"/>
    <property type="match status" value="1"/>
</dbReference>
<gene>
    <name evidence="5" type="ORF">GCM10007362_14670</name>
</gene>
<dbReference type="InterPro" id="IPR037923">
    <property type="entry name" value="HTH-like"/>
</dbReference>
<dbReference type="SMART" id="SM00342">
    <property type="entry name" value="HTH_ARAC"/>
    <property type="match status" value="1"/>
</dbReference>
<dbReference type="Gene3D" id="1.10.10.60">
    <property type="entry name" value="Homeodomain-like"/>
    <property type="match status" value="2"/>
</dbReference>
<name>A0ABQ1ZSB4_9BACL</name>
<keyword evidence="3" id="KW-0804">Transcription</keyword>
<organism evidence="5 6">
    <name type="scientific">Saccharibacillus endophyticus</name>
    <dbReference type="NCBI Taxonomy" id="2060666"/>
    <lineage>
        <taxon>Bacteria</taxon>
        <taxon>Bacillati</taxon>
        <taxon>Bacillota</taxon>
        <taxon>Bacilli</taxon>
        <taxon>Bacillales</taxon>
        <taxon>Paenibacillaceae</taxon>
        <taxon>Saccharibacillus</taxon>
    </lineage>
</organism>
<dbReference type="InterPro" id="IPR020449">
    <property type="entry name" value="Tscrpt_reg_AraC-type_HTH"/>
</dbReference>
<dbReference type="SUPFAM" id="SSF51215">
    <property type="entry name" value="Regulatory protein AraC"/>
    <property type="match status" value="1"/>
</dbReference>
<dbReference type="Pfam" id="PF12833">
    <property type="entry name" value="HTH_18"/>
    <property type="match status" value="1"/>
</dbReference>
<evidence type="ECO:0000256" key="2">
    <source>
        <dbReference type="ARBA" id="ARBA00023125"/>
    </source>
</evidence>
<dbReference type="PROSITE" id="PS01124">
    <property type="entry name" value="HTH_ARAC_FAMILY_2"/>
    <property type="match status" value="1"/>
</dbReference>
<evidence type="ECO:0000256" key="3">
    <source>
        <dbReference type="ARBA" id="ARBA00023163"/>
    </source>
</evidence>
<evidence type="ECO:0000259" key="4">
    <source>
        <dbReference type="PROSITE" id="PS01124"/>
    </source>
</evidence>
<proteinExistence type="predicted"/>
<dbReference type="Gene3D" id="2.60.120.280">
    <property type="entry name" value="Regulatory protein AraC"/>
    <property type="match status" value="1"/>
</dbReference>
<sequence length="291" mass="32987">MRKKDGFASEKMLILPAYLLEQLSSHPLTGALYLTDIGYFPHARDHYRERPEGCDSFILIHCEEGRGCVSIDGVLHPIAEMQLIVIPSGTAHTYWADDEHPWTIRWLHFQGSQAAQYAQLLKTGLAPITLGTTDSETFAGLFGQCFDLLSGSAYSTSRRILAMQTLAYAFSLLGLVPERAEHNSQTRHIEAAIRLMNARIEKSLTLDEIARHVRLSRQHLNHLFKNAVGFAPIDYYLRLKMRRACQLLDLTPLTVQEIAHSLGFKDPYYFSRLFHRTIGMPPTAYRSKVKG</sequence>
<dbReference type="InterPro" id="IPR009057">
    <property type="entry name" value="Homeodomain-like_sf"/>
</dbReference>
<dbReference type="CDD" id="cd06986">
    <property type="entry name" value="cupin_MmsR-like_N"/>
    <property type="match status" value="1"/>
</dbReference>
<dbReference type="InterPro" id="IPR018060">
    <property type="entry name" value="HTH_AraC"/>
</dbReference>
<keyword evidence="2" id="KW-0238">DNA-binding</keyword>
<comment type="caution">
    <text evidence="5">The sequence shown here is derived from an EMBL/GenBank/DDBJ whole genome shotgun (WGS) entry which is preliminary data.</text>
</comment>
<protein>
    <submittedName>
        <fullName evidence="5">Transcriptional regulator</fullName>
    </submittedName>
</protein>
<evidence type="ECO:0000313" key="6">
    <source>
        <dbReference type="Proteomes" id="UP000605427"/>
    </source>
</evidence>
<accession>A0ABQ1ZSB4</accession>
<evidence type="ECO:0000256" key="1">
    <source>
        <dbReference type="ARBA" id="ARBA00023015"/>
    </source>
</evidence>
<dbReference type="EMBL" id="BMDD01000001">
    <property type="protein sequence ID" value="GGH74504.1"/>
    <property type="molecule type" value="Genomic_DNA"/>
</dbReference>
<dbReference type="SUPFAM" id="SSF46689">
    <property type="entry name" value="Homeodomain-like"/>
    <property type="match status" value="2"/>
</dbReference>
<evidence type="ECO:0000313" key="5">
    <source>
        <dbReference type="EMBL" id="GGH74504.1"/>
    </source>
</evidence>
<keyword evidence="1" id="KW-0805">Transcription regulation</keyword>
<dbReference type="PRINTS" id="PR00032">
    <property type="entry name" value="HTHARAC"/>
</dbReference>
<reference evidence="6" key="1">
    <citation type="journal article" date="2019" name="Int. J. Syst. Evol. Microbiol.">
        <title>The Global Catalogue of Microorganisms (GCM) 10K type strain sequencing project: providing services to taxonomists for standard genome sequencing and annotation.</title>
        <authorList>
            <consortium name="The Broad Institute Genomics Platform"/>
            <consortium name="The Broad Institute Genome Sequencing Center for Infectious Disease"/>
            <person name="Wu L."/>
            <person name="Ma J."/>
        </authorList>
    </citation>
    <scope>NUCLEOTIDE SEQUENCE [LARGE SCALE GENOMIC DNA]</scope>
    <source>
        <strain evidence="6">CCM 8702</strain>
    </source>
</reference>
<keyword evidence="6" id="KW-1185">Reference proteome</keyword>
<dbReference type="InterPro" id="IPR003313">
    <property type="entry name" value="AraC-bd"/>
</dbReference>
<dbReference type="PANTHER" id="PTHR43280">
    <property type="entry name" value="ARAC-FAMILY TRANSCRIPTIONAL REGULATOR"/>
    <property type="match status" value="1"/>
</dbReference>
<dbReference type="Proteomes" id="UP000605427">
    <property type="component" value="Unassembled WGS sequence"/>
</dbReference>
<feature type="domain" description="HTH araC/xylS-type" evidence="4">
    <location>
        <begin position="190"/>
        <end position="288"/>
    </location>
</feature>
<dbReference type="PANTHER" id="PTHR43280:SF30">
    <property type="entry name" value="MMSAB OPERON REGULATORY PROTEIN"/>
    <property type="match status" value="1"/>
</dbReference>
<dbReference type="RefSeq" id="WP_172247148.1">
    <property type="nucleotide sequence ID" value="NZ_BMDD01000001.1"/>
</dbReference>